<protein>
    <submittedName>
        <fullName evidence="3">Membrane proteinase PrsW, cleaves anti-sigma factor RsiW, M82 family</fullName>
    </submittedName>
</protein>
<keyword evidence="2" id="KW-1133">Transmembrane helix</keyword>
<name>A0A1C5G2B2_MICEH</name>
<feature type="transmembrane region" description="Helical" evidence="2">
    <location>
        <begin position="171"/>
        <end position="191"/>
    </location>
</feature>
<dbReference type="EMBL" id="LT607733">
    <property type="protein sequence ID" value="SCG13877.1"/>
    <property type="molecule type" value="Genomic_DNA"/>
</dbReference>
<feature type="compositionally biased region" description="Pro residues" evidence="1">
    <location>
        <begin position="473"/>
        <end position="482"/>
    </location>
</feature>
<feature type="compositionally biased region" description="Pro residues" evidence="1">
    <location>
        <begin position="13"/>
        <end position="23"/>
    </location>
</feature>
<feature type="region of interest" description="Disordered" evidence="1">
    <location>
        <begin position="1"/>
        <end position="24"/>
    </location>
</feature>
<dbReference type="Proteomes" id="UP000198251">
    <property type="component" value="Chromosome I"/>
</dbReference>
<sequence>MADTPPGASLPSPTAPAVPPPGGAGPRMPLRRLGWRRALVLAGTVLFIAACALFMVFTLGENLGVEALLIGVVAAILPVPVLVGCFLWLDRYEPEPLKYLIFCFAWGAFVSTAASLTVNEFSAGLFEDWGLPTALTAVLVAPFIEELTKALGPILLLIFRRREISGITDALVYCGLSAVGFAMVENILYLGGYGYASGVERYGPATGTQQVIAIFIVRILLFGFAHPLFTSMTGVGLGIAARAADRWVRVLAPLAGLLLAMMLHGLWNLLPTLTQATGETLIMLYGFIGVMVPVFFGMVGLAVWLRAWEGRLTERTLPDYVRAGWLTPPEVAALSSLGRRHAARVWAKRVAGDGGLKAMRGYQFAATRLALLRDGALRGLDRHPADRERTAREERELLEAIGAYRSFFVGRDPQVPVGIWDGQRYHLRFPDGTQRSVEAPDEPVVPIPVVLVPPPPPVHPAGFGPPGWYGQQPPAPWHPGHH</sequence>
<feature type="transmembrane region" description="Helical" evidence="2">
    <location>
        <begin position="250"/>
        <end position="270"/>
    </location>
</feature>
<gene>
    <name evidence="3" type="ORF">GA0070610_0068</name>
</gene>
<dbReference type="InterPro" id="IPR026898">
    <property type="entry name" value="PrsW"/>
</dbReference>
<dbReference type="Pfam" id="PF13367">
    <property type="entry name" value="PrsW-protease"/>
    <property type="match status" value="1"/>
</dbReference>
<evidence type="ECO:0000313" key="3">
    <source>
        <dbReference type="EMBL" id="SCG13877.1"/>
    </source>
</evidence>
<feature type="transmembrane region" description="Helical" evidence="2">
    <location>
        <begin position="65"/>
        <end position="87"/>
    </location>
</feature>
<feature type="transmembrane region" description="Helical" evidence="2">
    <location>
        <begin position="282"/>
        <end position="305"/>
    </location>
</feature>
<keyword evidence="4" id="KW-1185">Reference proteome</keyword>
<proteinExistence type="predicted"/>
<reference evidence="3 4" key="1">
    <citation type="submission" date="2016-06" db="EMBL/GenBank/DDBJ databases">
        <authorList>
            <person name="Kjaerup R.B."/>
            <person name="Dalgaard T.S."/>
            <person name="Juul-Madsen H.R."/>
        </authorList>
    </citation>
    <scope>NUCLEOTIDE SEQUENCE [LARGE SCALE GENOMIC DNA]</scope>
    <source>
        <strain evidence="3 4">DSM 43913</strain>
    </source>
</reference>
<dbReference type="PANTHER" id="PTHR36844:SF1">
    <property type="entry name" value="PROTEASE PRSW"/>
    <property type="match status" value="1"/>
</dbReference>
<feature type="region of interest" description="Disordered" evidence="1">
    <location>
        <begin position="462"/>
        <end position="482"/>
    </location>
</feature>
<evidence type="ECO:0000256" key="1">
    <source>
        <dbReference type="SAM" id="MobiDB-lite"/>
    </source>
</evidence>
<evidence type="ECO:0000256" key="2">
    <source>
        <dbReference type="SAM" id="Phobius"/>
    </source>
</evidence>
<keyword evidence="2" id="KW-0812">Transmembrane</keyword>
<accession>A0A1C5G2B2</accession>
<feature type="transmembrane region" description="Helical" evidence="2">
    <location>
        <begin position="211"/>
        <end position="229"/>
    </location>
</feature>
<feature type="transmembrane region" description="Helical" evidence="2">
    <location>
        <begin position="38"/>
        <end position="59"/>
    </location>
</feature>
<dbReference type="PANTHER" id="PTHR36844">
    <property type="entry name" value="PROTEASE PRSW"/>
    <property type="match status" value="1"/>
</dbReference>
<dbReference type="AlphaFoldDB" id="A0A1C5G2B2"/>
<organism evidence="3 4">
    <name type="scientific">Micromonospora echinofusca</name>
    <dbReference type="NCBI Taxonomy" id="47858"/>
    <lineage>
        <taxon>Bacteria</taxon>
        <taxon>Bacillati</taxon>
        <taxon>Actinomycetota</taxon>
        <taxon>Actinomycetes</taxon>
        <taxon>Micromonosporales</taxon>
        <taxon>Micromonosporaceae</taxon>
        <taxon>Micromonospora</taxon>
    </lineage>
</organism>
<keyword evidence="2" id="KW-0472">Membrane</keyword>
<feature type="transmembrane region" description="Helical" evidence="2">
    <location>
        <begin position="138"/>
        <end position="159"/>
    </location>
</feature>
<evidence type="ECO:0000313" key="4">
    <source>
        <dbReference type="Proteomes" id="UP000198251"/>
    </source>
</evidence>
<feature type="transmembrane region" description="Helical" evidence="2">
    <location>
        <begin position="99"/>
        <end position="118"/>
    </location>
</feature>
<dbReference type="GO" id="GO:0008233">
    <property type="term" value="F:peptidase activity"/>
    <property type="evidence" value="ECO:0007669"/>
    <property type="project" value="InterPro"/>
</dbReference>